<evidence type="ECO:0000313" key="7">
    <source>
        <dbReference type="RefSeq" id="XP_022319634.1"/>
    </source>
</evidence>
<organism evidence="6 7">
    <name type="scientific">Crassostrea virginica</name>
    <name type="common">Eastern oyster</name>
    <dbReference type="NCBI Taxonomy" id="6565"/>
    <lineage>
        <taxon>Eukaryota</taxon>
        <taxon>Metazoa</taxon>
        <taxon>Spiralia</taxon>
        <taxon>Lophotrochozoa</taxon>
        <taxon>Mollusca</taxon>
        <taxon>Bivalvia</taxon>
        <taxon>Autobranchia</taxon>
        <taxon>Pteriomorphia</taxon>
        <taxon>Ostreida</taxon>
        <taxon>Ostreoidea</taxon>
        <taxon>Ostreidae</taxon>
        <taxon>Crassostrea</taxon>
    </lineage>
</organism>
<dbReference type="PROSITE" id="PS50178">
    <property type="entry name" value="ZF_FYVE"/>
    <property type="match status" value="1"/>
</dbReference>
<keyword evidence="1" id="KW-0479">Metal-binding</keyword>
<evidence type="ECO:0000256" key="1">
    <source>
        <dbReference type="ARBA" id="ARBA00022723"/>
    </source>
</evidence>
<evidence type="ECO:0000256" key="2">
    <source>
        <dbReference type="ARBA" id="ARBA00022771"/>
    </source>
</evidence>
<dbReference type="InterPro" id="IPR000306">
    <property type="entry name" value="Znf_FYVE"/>
</dbReference>
<dbReference type="InterPro" id="IPR016024">
    <property type="entry name" value="ARM-type_fold"/>
</dbReference>
<feature type="domain" description="FYVE-type" evidence="5">
    <location>
        <begin position="38"/>
        <end position="98"/>
    </location>
</feature>
<dbReference type="AlphaFoldDB" id="A0A8B8CWK4"/>
<gene>
    <name evidence="7" type="primary">LOC111122274</name>
</gene>
<dbReference type="InterPro" id="IPR052113">
    <property type="entry name" value="FYVE-type_Zinc_Finger"/>
</dbReference>
<reference evidence="7" key="1">
    <citation type="submission" date="2025-08" db="UniProtKB">
        <authorList>
            <consortium name="RefSeq"/>
        </authorList>
    </citation>
    <scope>IDENTIFICATION</scope>
    <source>
        <tissue evidence="7">Whole sample</tissue>
    </source>
</reference>
<protein>
    <submittedName>
        <fullName evidence="7">Uncharacterized protein LOC111122274</fullName>
    </submittedName>
</protein>
<dbReference type="InterPro" id="IPR017455">
    <property type="entry name" value="Znf_FYVE-rel"/>
</dbReference>
<evidence type="ECO:0000259" key="5">
    <source>
        <dbReference type="PROSITE" id="PS50178"/>
    </source>
</evidence>
<name>A0A8B8CWK4_CRAVI</name>
<dbReference type="Pfam" id="PF01363">
    <property type="entry name" value="FYVE"/>
    <property type="match status" value="1"/>
</dbReference>
<sequence length="467" mass="51183">MSTVKLEGRFITPAIVNGPPDVFTTPKFTLLKSRWIADDEVSVCQWCKNKFNQLRRKHHCRQCGNVFCSKCCNEKIPLPQLGIEEPERVCESCRPVTEFVTKSMSPLQNFKSEAVDNLVNQCGEITGLCRVVELGGVQTLVSLAKSDKLVIQGKVIAALQILSTHQPLHRYLAEAGAIKAICSILTKVDMSHEETLVKGISTLNIFCRLPDLRSKALEDGALEPVLRLSCTSRCNAVSLVAVSTLSLIAEEMSTHNKIMESQLNVLTSVCSLASSEDEQMQEVSLKTLCFLSLGSNWQKHRIVQEDFTAGRSLQKAIRGNPKNQQVLCNAACLIANLATSSEDQGGLQDLLEGLGEVLKKDSLNPDLHGHVARGLANFARFQQNASKIKNLLPLVIFKCLKSNNSHVKMHAMRAIFNVMSINPSETCSELLRDGAGELLEGLSRLTGLTAAIQDALLAQAPDLTRPL</sequence>
<dbReference type="OrthoDB" id="5872154at2759"/>
<keyword evidence="2 4" id="KW-0863">Zinc-finger</keyword>
<dbReference type="Gene3D" id="1.25.10.10">
    <property type="entry name" value="Leucine-rich Repeat Variant"/>
    <property type="match status" value="1"/>
</dbReference>
<dbReference type="PANTHER" id="PTHR39490:SF9">
    <property type="entry name" value="FYVE-TYPE DOMAIN-CONTAINING PROTEIN"/>
    <property type="match status" value="1"/>
</dbReference>
<dbReference type="InterPro" id="IPR011989">
    <property type="entry name" value="ARM-like"/>
</dbReference>
<dbReference type="InterPro" id="IPR011011">
    <property type="entry name" value="Znf_FYVE_PHD"/>
</dbReference>
<dbReference type="SUPFAM" id="SSF57903">
    <property type="entry name" value="FYVE/PHD zinc finger"/>
    <property type="match status" value="1"/>
</dbReference>
<dbReference type="SMART" id="SM00064">
    <property type="entry name" value="FYVE"/>
    <property type="match status" value="1"/>
</dbReference>
<evidence type="ECO:0000313" key="6">
    <source>
        <dbReference type="Proteomes" id="UP000694844"/>
    </source>
</evidence>
<dbReference type="SUPFAM" id="SSF48371">
    <property type="entry name" value="ARM repeat"/>
    <property type="match status" value="1"/>
</dbReference>
<dbReference type="InterPro" id="IPR013083">
    <property type="entry name" value="Znf_RING/FYVE/PHD"/>
</dbReference>
<dbReference type="PANTHER" id="PTHR39490">
    <property type="entry name" value="ARRESTIN DOMAIN-CONTAINING PROTEIN D"/>
    <property type="match status" value="1"/>
</dbReference>
<accession>A0A8B8CWK4</accession>
<dbReference type="KEGG" id="cvn:111122274"/>
<dbReference type="Gene3D" id="3.30.40.10">
    <property type="entry name" value="Zinc/RING finger domain, C3HC4 (zinc finger)"/>
    <property type="match status" value="1"/>
</dbReference>
<dbReference type="Proteomes" id="UP000694844">
    <property type="component" value="Chromosome 2"/>
</dbReference>
<evidence type="ECO:0000256" key="3">
    <source>
        <dbReference type="ARBA" id="ARBA00022833"/>
    </source>
</evidence>
<dbReference type="RefSeq" id="XP_022319634.1">
    <property type="nucleotide sequence ID" value="XM_022463926.1"/>
</dbReference>
<dbReference type="GeneID" id="111122274"/>
<evidence type="ECO:0000256" key="4">
    <source>
        <dbReference type="PROSITE-ProRule" id="PRU00091"/>
    </source>
</evidence>
<keyword evidence="6" id="KW-1185">Reference proteome</keyword>
<proteinExistence type="predicted"/>
<keyword evidence="3" id="KW-0862">Zinc</keyword>
<dbReference type="GO" id="GO:0008270">
    <property type="term" value="F:zinc ion binding"/>
    <property type="evidence" value="ECO:0007669"/>
    <property type="project" value="UniProtKB-KW"/>
</dbReference>